<gene>
    <name evidence="2" type="ORF">MTUNDRAET4_2395</name>
</gene>
<sequence>MLAVEAARRRIGQFPQLNNSEPDVWLWFVMIAAPACDRVARRIADRAAPARQAAQKQRAGASAQTETHQRS</sequence>
<evidence type="ECO:0000313" key="3">
    <source>
        <dbReference type="Proteomes" id="UP000294360"/>
    </source>
</evidence>
<dbReference type="KEGG" id="mtun:MTUNDRAET4_2395"/>
<reference evidence="2 3" key="1">
    <citation type="submission" date="2019-03" db="EMBL/GenBank/DDBJ databases">
        <authorList>
            <person name="Kox A.R. M."/>
        </authorList>
    </citation>
    <scope>NUCLEOTIDE SEQUENCE [LARGE SCALE GENOMIC DNA]</scope>
    <source>
        <strain evidence="2">MTUNDRAET4 annotated genome</strain>
    </source>
</reference>
<evidence type="ECO:0000256" key="1">
    <source>
        <dbReference type="SAM" id="MobiDB-lite"/>
    </source>
</evidence>
<proteinExistence type="predicted"/>
<name>A0A4U8Z1R4_METTU</name>
<feature type="compositionally biased region" description="Low complexity" evidence="1">
    <location>
        <begin position="46"/>
        <end position="64"/>
    </location>
</feature>
<evidence type="ECO:0000313" key="2">
    <source>
        <dbReference type="EMBL" id="VFU09282.1"/>
    </source>
</evidence>
<protein>
    <submittedName>
        <fullName evidence="2">Uncharacterized protein</fullName>
    </submittedName>
</protein>
<dbReference type="Proteomes" id="UP000294360">
    <property type="component" value="Chromosome"/>
</dbReference>
<accession>A0A4U8Z1R4</accession>
<organism evidence="2 3">
    <name type="scientific">Methylocella tundrae</name>
    <dbReference type="NCBI Taxonomy" id="227605"/>
    <lineage>
        <taxon>Bacteria</taxon>
        <taxon>Pseudomonadati</taxon>
        <taxon>Pseudomonadota</taxon>
        <taxon>Alphaproteobacteria</taxon>
        <taxon>Hyphomicrobiales</taxon>
        <taxon>Beijerinckiaceae</taxon>
        <taxon>Methylocella</taxon>
    </lineage>
</organism>
<dbReference type="AlphaFoldDB" id="A0A4U8Z1R4"/>
<feature type="region of interest" description="Disordered" evidence="1">
    <location>
        <begin position="46"/>
        <end position="71"/>
    </location>
</feature>
<dbReference type="EMBL" id="LR536450">
    <property type="protein sequence ID" value="VFU09282.1"/>
    <property type="molecule type" value="Genomic_DNA"/>
</dbReference>